<dbReference type="NCBIfam" id="TIGR01509">
    <property type="entry name" value="HAD-SF-IA-v3"/>
    <property type="match status" value="1"/>
</dbReference>
<accession>D7DMJ4</accession>
<dbReference type="NCBIfam" id="TIGR01993">
    <property type="entry name" value="Pyr-5-nucltdase"/>
    <property type="match status" value="1"/>
</dbReference>
<dbReference type="RefSeq" id="WP_013149079.1">
    <property type="nucleotide sequence ID" value="NC_014207.1"/>
</dbReference>
<dbReference type="InterPro" id="IPR006439">
    <property type="entry name" value="HAD-SF_hydro_IA"/>
</dbReference>
<organism evidence="1 2">
    <name type="scientific">Methylotenera versatilis (strain 301)</name>
    <dbReference type="NCBI Taxonomy" id="666681"/>
    <lineage>
        <taxon>Bacteria</taxon>
        <taxon>Pseudomonadati</taxon>
        <taxon>Pseudomonadota</taxon>
        <taxon>Betaproteobacteria</taxon>
        <taxon>Nitrosomonadales</taxon>
        <taxon>Methylophilaceae</taxon>
        <taxon>Methylotenera</taxon>
    </lineage>
</organism>
<protein>
    <submittedName>
        <fullName evidence="1">Pyrimidine 5'-nucleotidase</fullName>
    </submittedName>
</protein>
<dbReference type="PANTHER" id="PTHR12725:SF117">
    <property type="entry name" value="HALOACID DEHALOGENASE-LIKE HYDROLASE"/>
    <property type="match status" value="1"/>
</dbReference>
<dbReference type="InterPro" id="IPR041492">
    <property type="entry name" value="HAD_2"/>
</dbReference>
<dbReference type="SFLD" id="SFLDG01132">
    <property type="entry name" value="C1.5.3:_5'-Nucleotidase_Like"/>
    <property type="match status" value="1"/>
</dbReference>
<dbReference type="KEGG" id="meh:M301_2409"/>
<dbReference type="Proteomes" id="UP000000383">
    <property type="component" value="Chromosome"/>
</dbReference>
<name>D7DMJ4_METV0</name>
<evidence type="ECO:0000313" key="1">
    <source>
        <dbReference type="EMBL" id="ADI30771.1"/>
    </source>
</evidence>
<dbReference type="OrthoDB" id="8558420at2"/>
<proteinExistence type="predicted"/>
<dbReference type="InterPro" id="IPR023214">
    <property type="entry name" value="HAD_sf"/>
</dbReference>
<reference evidence="2" key="1">
    <citation type="submission" date="2010-05" db="EMBL/GenBank/DDBJ databases">
        <title>Complete sequence of Methylotenera sp. 301.</title>
        <authorList>
            <person name="Lucas S."/>
            <person name="Copeland A."/>
            <person name="Lapidus A."/>
            <person name="Cheng J.-F."/>
            <person name="Bruce D."/>
            <person name="Goodwin L."/>
            <person name="Pitluck S."/>
            <person name="Clum A."/>
            <person name="Land M."/>
            <person name="Hauser L."/>
            <person name="Kyrpides N."/>
            <person name="Ivanova N."/>
            <person name="Chistoservova L."/>
            <person name="Kalyuzhnaya M."/>
            <person name="Woyke T."/>
        </authorList>
    </citation>
    <scope>NUCLEOTIDE SEQUENCE [LARGE SCALE GENOMIC DNA]</scope>
    <source>
        <strain evidence="2">301</strain>
    </source>
</reference>
<reference evidence="1 2" key="2">
    <citation type="journal article" date="2011" name="J. Bacteriol.">
        <title>Genomes of three methylotrophs from a single niche uncover genetic and metabolic divergence of Methylophilaceae.</title>
        <authorList>
            <person name="Lapidus A."/>
            <person name="Clum A."/>
            <person name="Labutti K."/>
            <person name="Kaluzhnaya M.G."/>
            <person name="Lim S."/>
            <person name="Beck D.A."/>
            <person name="Glavina Del Rio T."/>
            <person name="Nolan M."/>
            <person name="Mavromatis K."/>
            <person name="Huntemann M."/>
            <person name="Lucas S."/>
            <person name="Lidstrom M.E."/>
            <person name="Ivanova N."/>
            <person name="Chistoserdova L."/>
        </authorList>
    </citation>
    <scope>NUCLEOTIDE SEQUENCE [LARGE SCALE GENOMIC DNA]</scope>
    <source>
        <strain evidence="1 2">301</strain>
    </source>
</reference>
<dbReference type="InterPro" id="IPR010237">
    <property type="entry name" value="Pyr-5-nucltdase"/>
</dbReference>
<evidence type="ECO:0000313" key="2">
    <source>
        <dbReference type="Proteomes" id="UP000000383"/>
    </source>
</evidence>
<dbReference type="Gene3D" id="3.40.50.1000">
    <property type="entry name" value="HAD superfamily/HAD-like"/>
    <property type="match status" value="1"/>
</dbReference>
<dbReference type="SFLD" id="SFLDG01129">
    <property type="entry name" value="C1.5:_HAD__Beta-PGM__Phosphata"/>
    <property type="match status" value="1"/>
</dbReference>
<dbReference type="Gene3D" id="1.10.150.450">
    <property type="match status" value="1"/>
</dbReference>
<dbReference type="SUPFAM" id="SSF56784">
    <property type="entry name" value="HAD-like"/>
    <property type="match status" value="1"/>
</dbReference>
<dbReference type="Pfam" id="PF13419">
    <property type="entry name" value="HAD_2"/>
    <property type="match status" value="1"/>
</dbReference>
<dbReference type="EMBL" id="CP002056">
    <property type="protein sequence ID" value="ADI30771.1"/>
    <property type="molecule type" value="Genomic_DNA"/>
</dbReference>
<dbReference type="eggNOG" id="COG0637">
    <property type="taxonomic scope" value="Bacteria"/>
</dbReference>
<keyword evidence="2" id="KW-1185">Reference proteome</keyword>
<sequence>MAANCSASGRSARVWIFDLDDTLHNASAHIFPVMNRTMTKYIMDHLTLDETAAHQLRQHYWRIYGATLKGLMRHHGTSPHHFLEETHKFLDLPEMVLEVKRLRHTLQSLSGRKLVFTNAPKSYAMRVLDILGISDCFELVFSVESTKFHAKPSVRGFQMLLKTIKVKASDCTMLEDSLPALMTAKRLGMRTIWVSKKLQKPNFVDYRLSEVLALTHLKL</sequence>
<dbReference type="HOGENOM" id="CLU_059493_2_0_4"/>
<dbReference type="PANTHER" id="PTHR12725">
    <property type="entry name" value="HALOACID DEHALOGENASE-LIKE HYDROLASE"/>
    <property type="match status" value="1"/>
</dbReference>
<dbReference type="SFLD" id="SFLDS00003">
    <property type="entry name" value="Haloacid_Dehalogenase"/>
    <property type="match status" value="1"/>
</dbReference>
<dbReference type="InterPro" id="IPR036412">
    <property type="entry name" value="HAD-like_sf"/>
</dbReference>
<dbReference type="STRING" id="666681.M301_2409"/>
<dbReference type="AlphaFoldDB" id="D7DMJ4"/>
<gene>
    <name evidence="1" type="ordered locus">M301_2409</name>
</gene>